<protein>
    <submittedName>
        <fullName evidence="2">Transferring glycosyl group transferase</fullName>
    </submittedName>
</protein>
<dbReference type="AlphaFoldDB" id="G7IKL7"/>
<dbReference type="EMBL" id="PSQE01000002">
    <property type="protein sequence ID" value="RHN75598.1"/>
    <property type="molecule type" value="Genomic_DNA"/>
</dbReference>
<evidence type="ECO:0000256" key="1">
    <source>
        <dbReference type="SAM" id="Phobius"/>
    </source>
</evidence>
<dbReference type="OrthoDB" id="421979at2759"/>
<reference evidence="4" key="3">
    <citation type="submission" date="2015-04" db="UniProtKB">
        <authorList>
            <consortium name="EnsemblPlants"/>
        </authorList>
    </citation>
    <scope>IDENTIFICATION</scope>
    <source>
        <strain evidence="4">cv. Jemalong A17</strain>
    </source>
</reference>
<dbReference type="KEGG" id="mtr:11418041"/>
<dbReference type="EnsemblPlants" id="AES67287">
    <property type="protein sequence ID" value="AES67287"/>
    <property type="gene ID" value="MTR_2g088940"/>
</dbReference>
<reference evidence="2 5" key="1">
    <citation type="journal article" date="2011" name="Nature">
        <title>The Medicago genome provides insight into the evolution of rhizobial symbioses.</title>
        <authorList>
            <person name="Young N.D."/>
            <person name="Debelle F."/>
            <person name="Oldroyd G.E."/>
            <person name="Geurts R."/>
            <person name="Cannon S.B."/>
            <person name="Udvardi M.K."/>
            <person name="Benedito V.A."/>
            <person name="Mayer K.F."/>
            <person name="Gouzy J."/>
            <person name="Schoof H."/>
            <person name="Van de Peer Y."/>
            <person name="Proost S."/>
            <person name="Cook D.R."/>
            <person name="Meyers B.C."/>
            <person name="Spannagl M."/>
            <person name="Cheung F."/>
            <person name="De Mita S."/>
            <person name="Krishnakumar V."/>
            <person name="Gundlach H."/>
            <person name="Zhou S."/>
            <person name="Mudge J."/>
            <person name="Bharti A.K."/>
            <person name="Murray J.D."/>
            <person name="Naoumkina M.A."/>
            <person name="Rosen B."/>
            <person name="Silverstein K.A."/>
            <person name="Tang H."/>
            <person name="Rombauts S."/>
            <person name="Zhao P.X."/>
            <person name="Zhou P."/>
            <person name="Barbe V."/>
            <person name="Bardou P."/>
            <person name="Bechner M."/>
            <person name="Bellec A."/>
            <person name="Berger A."/>
            <person name="Berges H."/>
            <person name="Bidwell S."/>
            <person name="Bisseling T."/>
            <person name="Choisne N."/>
            <person name="Couloux A."/>
            <person name="Denny R."/>
            <person name="Deshpande S."/>
            <person name="Dai X."/>
            <person name="Doyle J.J."/>
            <person name="Dudez A.M."/>
            <person name="Farmer A.D."/>
            <person name="Fouteau S."/>
            <person name="Franken C."/>
            <person name="Gibelin C."/>
            <person name="Gish J."/>
            <person name="Goldstein S."/>
            <person name="Gonzalez A.J."/>
            <person name="Green P.J."/>
            <person name="Hallab A."/>
            <person name="Hartog M."/>
            <person name="Hua A."/>
            <person name="Humphray S.J."/>
            <person name="Jeong D.H."/>
            <person name="Jing Y."/>
            <person name="Jocker A."/>
            <person name="Kenton S.M."/>
            <person name="Kim D.J."/>
            <person name="Klee K."/>
            <person name="Lai H."/>
            <person name="Lang C."/>
            <person name="Lin S."/>
            <person name="Macmil S.L."/>
            <person name="Magdelenat G."/>
            <person name="Matthews L."/>
            <person name="McCorrison J."/>
            <person name="Monaghan E.L."/>
            <person name="Mun J.H."/>
            <person name="Najar F.Z."/>
            <person name="Nicholson C."/>
            <person name="Noirot C."/>
            <person name="O'Bleness M."/>
            <person name="Paule C.R."/>
            <person name="Poulain J."/>
            <person name="Prion F."/>
            <person name="Qin B."/>
            <person name="Qu C."/>
            <person name="Retzel E.F."/>
            <person name="Riddle C."/>
            <person name="Sallet E."/>
            <person name="Samain S."/>
            <person name="Samson N."/>
            <person name="Sanders I."/>
            <person name="Saurat O."/>
            <person name="Scarpelli C."/>
            <person name="Schiex T."/>
            <person name="Segurens B."/>
            <person name="Severin A.J."/>
            <person name="Sherrier D.J."/>
            <person name="Shi R."/>
            <person name="Sims S."/>
            <person name="Singer S.R."/>
            <person name="Sinharoy S."/>
            <person name="Sterck L."/>
            <person name="Viollet A."/>
            <person name="Wang B.B."/>
            <person name="Wang K."/>
            <person name="Wang M."/>
            <person name="Wang X."/>
            <person name="Warfsmann J."/>
            <person name="Weissenbach J."/>
            <person name="White D.D."/>
            <person name="White J.D."/>
            <person name="Wiley G.B."/>
            <person name="Wincker P."/>
            <person name="Xing Y."/>
            <person name="Yang L."/>
            <person name="Yao Z."/>
            <person name="Ying F."/>
            <person name="Zhai J."/>
            <person name="Zhou L."/>
            <person name="Zuber A."/>
            <person name="Denarie J."/>
            <person name="Dixon R.A."/>
            <person name="May G.D."/>
            <person name="Schwartz D.C."/>
            <person name="Rogers J."/>
            <person name="Quetier F."/>
            <person name="Town C.D."/>
            <person name="Roe B.A."/>
        </authorList>
    </citation>
    <scope>NUCLEOTIDE SEQUENCE [LARGE SCALE GENOMIC DNA]</scope>
    <source>
        <strain evidence="2">A17</strain>
        <strain evidence="4 5">cv. Jemalong A17</strain>
    </source>
</reference>
<evidence type="ECO:0000313" key="3">
    <source>
        <dbReference type="EMBL" id="RHN75598.1"/>
    </source>
</evidence>
<gene>
    <name evidence="4" type="primary">11418041</name>
    <name evidence="2" type="ordered locus">MTR_2g088940</name>
    <name evidence="3" type="ORF">MtrunA17_Chr2g0322991</name>
</gene>
<proteinExistence type="predicted"/>
<dbReference type="GO" id="GO:0008375">
    <property type="term" value="F:acetylglucosaminyltransferase activity"/>
    <property type="evidence" value="ECO:0000318"/>
    <property type="project" value="GO_Central"/>
</dbReference>
<reference evidence="3" key="4">
    <citation type="journal article" date="2018" name="Nat. Plants">
        <title>Whole-genome landscape of Medicago truncatula symbiotic genes.</title>
        <authorList>
            <person name="Pecrix Y."/>
            <person name="Gamas P."/>
            <person name="Carrere S."/>
        </authorList>
    </citation>
    <scope>NUCLEOTIDE SEQUENCE</scope>
    <source>
        <tissue evidence="3">Leaves</tissue>
    </source>
</reference>
<dbReference type="Gramene" id="rna11828">
    <property type="protein sequence ID" value="RHN75598.1"/>
    <property type="gene ID" value="gene11828"/>
</dbReference>
<dbReference type="PANTHER" id="PTHR10811">
    <property type="entry name" value="FRINGE-RELATED"/>
    <property type="match status" value="1"/>
</dbReference>
<keyword evidence="1" id="KW-1133">Transmembrane helix</keyword>
<organism evidence="2 5">
    <name type="scientific">Medicago truncatula</name>
    <name type="common">Barrel medic</name>
    <name type="synonym">Medicago tribuloides</name>
    <dbReference type="NCBI Taxonomy" id="3880"/>
    <lineage>
        <taxon>Eukaryota</taxon>
        <taxon>Viridiplantae</taxon>
        <taxon>Streptophyta</taxon>
        <taxon>Embryophyta</taxon>
        <taxon>Tracheophyta</taxon>
        <taxon>Spermatophyta</taxon>
        <taxon>Magnoliopsida</taxon>
        <taxon>eudicotyledons</taxon>
        <taxon>Gunneridae</taxon>
        <taxon>Pentapetalae</taxon>
        <taxon>rosids</taxon>
        <taxon>fabids</taxon>
        <taxon>Fabales</taxon>
        <taxon>Fabaceae</taxon>
        <taxon>Papilionoideae</taxon>
        <taxon>50 kb inversion clade</taxon>
        <taxon>NPAAA clade</taxon>
        <taxon>Hologalegina</taxon>
        <taxon>IRL clade</taxon>
        <taxon>Trifolieae</taxon>
        <taxon>Medicago</taxon>
    </lineage>
</organism>
<keyword evidence="2" id="KW-0808">Transferase</keyword>
<dbReference type="EMBL" id="CM001218">
    <property type="protein sequence ID" value="AES67287.2"/>
    <property type="molecule type" value="Genomic_DNA"/>
</dbReference>
<dbReference type="STRING" id="3880.G7IKL7"/>
<evidence type="ECO:0000313" key="2">
    <source>
        <dbReference type="EMBL" id="AES67287.2"/>
    </source>
</evidence>
<keyword evidence="5" id="KW-1185">Reference proteome</keyword>
<dbReference type="Proteomes" id="UP000265566">
    <property type="component" value="Chromosome 2"/>
</dbReference>
<dbReference type="FunFam" id="3.90.550.50:FF:000006">
    <property type="entry name" value="Fringe-related protein-like"/>
    <property type="match status" value="1"/>
</dbReference>
<accession>G7IKL7</accession>
<feature type="transmembrane region" description="Helical" evidence="1">
    <location>
        <begin position="12"/>
        <end position="34"/>
    </location>
</feature>
<name>G7IKL7_MEDTR</name>
<dbReference type="Proteomes" id="UP000002051">
    <property type="component" value="Chromosome 2"/>
</dbReference>
<dbReference type="ExpressionAtlas" id="G7IKL7">
    <property type="expression patterns" value="differential"/>
</dbReference>
<dbReference type="Pfam" id="PF04646">
    <property type="entry name" value="DUF604"/>
    <property type="match status" value="1"/>
</dbReference>
<keyword evidence="1" id="KW-0472">Membrane</keyword>
<dbReference type="Gene3D" id="3.90.550.50">
    <property type="match status" value="1"/>
</dbReference>
<reference evidence="2 5" key="2">
    <citation type="journal article" date="2014" name="BMC Genomics">
        <title>An improved genome release (version Mt4.0) for the model legume Medicago truncatula.</title>
        <authorList>
            <person name="Tang H."/>
            <person name="Krishnakumar V."/>
            <person name="Bidwell S."/>
            <person name="Rosen B."/>
            <person name="Chan A."/>
            <person name="Zhou S."/>
            <person name="Gentzbittel L."/>
            <person name="Childs K.L."/>
            <person name="Yandell M."/>
            <person name="Gundlach H."/>
            <person name="Mayer K.F."/>
            <person name="Schwartz D.C."/>
            <person name="Town C.D."/>
        </authorList>
    </citation>
    <scope>GENOME REANNOTATION</scope>
    <source>
        <strain evidence="4 5">cv. Jemalong A17</strain>
    </source>
</reference>
<evidence type="ECO:0000313" key="4">
    <source>
        <dbReference type="EnsemblPlants" id="AES67287"/>
    </source>
</evidence>
<keyword evidence="1" id="KW-0812">Transmembrane</keyword>
<dbReference type="InterPro" id="IPR006740">
    <property type="entry name" value="DUF604"/>
</dbReference>
<evidence type="ECO:0000313" key="5">
    <source>
        <dbReference type="Proteomes" id="UP000002051"/>
    </source>
</evidence>
<sequence length="473" mass="53576">MKSAIKTKSLTKLIPFSSSFCAISLFIFISILFFTTSKIVTINIGSSLLQPTESDPTNVNHLVFGIASSGKSWPNRKKYAKLWWNKNMKGCVFVDNLPPEENDNNLNSDDSVPQICVSEDTSKFNYTYRPGGLRSAIRVARVVKETAELNHSDVRWYVFGDDDTIFFPENLVKTLSKYDHRLWYYVGAYSENYEGSQTFGFGMAFGGGGFALSASLANVLAKVFDSCIERYSHLYGSDARVFSCIAELGVGLTYEPGFHQVDLRGNVFGLLAAHPLSPLLSLHHPDITDAIFPNMTNSKSLQHLFEAAYVDSQRMLQQTVCYDRRFSRTISVSWGYAVQVFQSNVLLPDVLRVQETFKPWKEKHVMAGIYTFSKRELHHDPCKRPKIFYLDNVSSGKDGIISNYTKSFYNCSNDKTSSKNLEVIKVVTNNLDLDSKQLQTPRRQCCDVLDSNSGQLMEIAIRECKYEELIYMH</sequence>